<reference evidence="1" key="1">
    <citation type="submission" date="2017-04" db="EMBL/GenBank/DDBJ databases">
        <authorList>
            <person name="Varghese N."/>
            <person name="Submissions S."/>
        </authorList>
    </citation>
    <scope>NUCLEOTIDE SEQUENCE</scope>
    <source>
        <strain evidence="1">WTE2008</strain>
    </source>
</reference>
<name>A0AC61PJE0_9FIRM</name>
<sequence length="515" mass="57238">MRSRLASMFYENAQKTPDKLAIWCDGKTATYKEMANLVSRYSNLLLSQGAVYGDHIAIPMNNSIESVALFFSAADLGICVVPLNPSLPLEAIKAAMAAGDIKHVIARRAFFADCEKSGGLDVPGFAICLDKEYPGTVPFEKINEMPAERPEVNHDVDGSESLILTMTSGSTGTPKPIDISQDNKYERSMAHIRVYKITQDDKILAATPLYHSLAERLVILPLILGATSILLPRFTPAIWLKCVEEQKPTFTIAVSAQLAQILELLKQPDAPKITSFRSIVSSSALLEASVKYELIDLLHCEFHEMYGTSEVSTVTDICFQETKNKQNSVGKPFDEAQIRILRDESESDFDTDCAPGEVGEIAVKSKLQCKGYYKQEAMMQAAMFGDYFRTGDLGYLDEDGYLYFAGRKKELIITGAINVYPHDIDVVVGRLPEVEECAAFAYPDERLGEVVALAVVPKEDQEINLRALKTYCARNLADFQQPHKIFIVDKLPKNTMGKLQRMAILDYVRENGLDQ</sequence>
<proteinExistence type="predicted"/>
<accession>A0AC61PJE0</accession>
<organism evidence="1 2">
    <name type="scientific">Aristaeella lactis</name>
    <dbReference type="NCBI Taxonomy" id="3046383"/>
    <lineage>
        <taxon>Bacteria</taxon>
        <taxon>Bacillati</taxon>
        <taxon>Bacillota</taxon>
        <taxon>Clostridia</taxon>
        <taxon>Eubacteriales</taxon>
        <taxon>Aristaeellaceae</taxon>
        <taxon>Aristaeella</taxon>
    </lineage>
</organism>
<protein>
    <submittedName>
        <fullName evidence="1">Long-chain acyl-CoA synthetase</fullName>
    </submittedName>
</protein>
<dbReference type="EMBL" id="FWXZ01000001">
    <property type="protein sequence ID" value="SMC42737.1"/>
    <property type="molecule type" value="Genomic_DNA"/>
</dbReference>
<evidence type="ECO:0000313" key="1">
    <source>
        <dbReference type="EMBL" id="SMC42737.1"/>
    </source>
</evidence>
<evidence type="ECO:0000313" key="2">
    <source>
        <dbReference type="Proteomes" id="UP000192328"/>
    </source>
</evidence>
<dbReference type="Proteomes" id="UP000192328">
    <property type="component" value="Unassembled WGS sequence"/>
</dbReference>
<keyword evidence="2" id="KW-1185">Reference proteome</keyword>
<gene>
    <name evidence="1" type="ORF">SAMN06297397_0885</name>
</gene>
<comment type="caution">
    <text evidence="1">The sequence shown here is derived from an EMBL/GenBank/DDBJ whole genome shotgun (WGS) entry which is preliminary data.</text>
</comment>